<dbReference type="Gene3D" id="1.10.260.40">
    <property type="entry name" value="lambda repressor-like DNA-binding domains"/>
    <property type="match status" value="1"/>
</dbReference>
<organism evidence="2 3">
    <name type="scientific">Nitrincola iocasae</name>
    <dbReference type="NCBI Taxonomy" id="2614693"/>
    <lineage>
        <taxon>Bacteria</taxon>
        <taxon>Pseudomonadati</taxon>
        <taxon>Pseudomonadota</taxon>
        <taxon>Gammaproteobacteria</taxon>
        <taxon>Oceanospirillales</taxon>
        <taxon>Oceanospirillaceae</taxon>
        <taxon>Nitrincola</taxon>
    </lineage>
</organism>
<feature type="domain" description="HTH cro/C1-type" evidence="1">
    <location>
        <begin position="43"/>
        <end position="97"/>
    </location>
</feature>
<dbReference type="Pfam" id="PF01381">
    <property type="entry name" value="HTH_3"/>
    <property type="match status" value="1"/>
</dbReference>
<dbReference type="SMART" id="SM00530">
    <property type="entry name" value="HTH_XRE"/>
    <property type="match status" value="1"/>
</dbReference>
<dbReference type="CDD" id="cd00093">
    <property type="entry name" value="HTH_XRE"/>
    <property type="match status" value="1"/>
</dbReference>
<dbReference type="SUPFAM" id="SSF47413">
    <property type="entry name" value="lambda repressor-like DNA-binding domains"/>
    <property type="match status" value="1"/>
</dbReference>
<dbReference type="KEGG" id="nik:F5I99_10435"/>
<dbReference type="PROSITE" id="PS50943">
    <property type="entry name" value="HTH_CROC1"/>
    <property type="match status" value="1"/>
</dbReference>
<gene>
    <name evidence="2" type="ORF">F5I99_10435</name>
</gene>
<dbReference type="EMBL" id="CP044222">
    <property type="protein sequence ID" value="QEW06891.1"/>
    <property type="molecule type" value="Genomic_DNA"/>
</dbReference>
<sequence length="109" mass="11731">MQESNRKRLEAAGWKVGSVDEFLGLSPEESAYIEMKLALSHALRQHRLHNKLSQIELAKLVHSSQSRIAKMEAGDPSVSIDLIMKSLLALGASPNDVAKAIASGSSHAA</sequence>
<dbReference type="AlphaFoldDB" id="A0A5J6LFA3"/>
<name>A0A5J6LFA3_9GAMM</name>
<dbReference type="GO" id="GO:0003677">
    <property type="term" value="F:DNA binding"/>
    <property type="evidence" value="ECO:0007669"/>
    <property type="project" value="InterPro"/>
</dbReference>
<dbReference type="InterPro" id="IPR001387">
    <property type="entry name" value="Cro/C1-type_HTH"/>
</dbReference>
<dbReference type="RefSeq" id="WP_151055775.1">
    <property type="nucleotide sequence ID" value="NZ_CP044222.1"/>
</dbReference>
<reference evidence="2 3" key="1">
    <citation type="submission" date="2019-09" db="EMBL/GenBank/DDBJ databases">
        <title>Nitrincola iocasae sp. nov., a bacterium isolated from the sediment collected at a cold seep field in South China Sea.</title>
        <authorList>
            <person name="Zhang H."/>
            <person name="Wang H."/>
            <person name="Li C."/>
        </authorList>
    </citation>
    <scope>NUCLEOTIDE SEQUENCE [LARGE SCALE GENOMIC DNA]</scope>
    <source>
        <strain evidence="2 3">KXZD1103</strain>
    </source>
</reference>
<evidence type="ECO:0000313" key="2">
    <source>
        <dbReference type="EMBL" id="QEW06891.1"/>
    </source>
</evidence>
<keyword evidence="3" id="KW-1185">Reference proteome</keyword>
<protein>
    <submittedName>
        <fullName evidence="2">Helix-turn-helix transcriptional regulator</fullName>
    </submittedName>
</protein>
<evidence type="ECO:0000259" key="1">
    <source>
        <dbReference type="PROSITE" id="PS50943"/>
    </source>
</evidence>
<dbReference type="Proteomes" id="UP000325606">
    <property type="component" value="Chromosome"/>
</dbReference>
<dbReference type="InterPro" id="IPR010982">
    <property type="entry name" value="Lambda_DNA-bd_dom_sf"/>
</dbReference>
<accession>A0A5J6LFA3</accession>
<proteinExistence type="predicted"/>
<evidence type="ECO:0000313" key="3">
    <source>
        <dbReference type="Proteomes" id="UP000325606"/>
    </source>
</evidence>